<feature type="domain" description="ABC3 transporter permease C-terminal" evidence="7">
    <location>
        <begin position="62"/>
        <end position="170"/>
    </location>
</feature>
<accession>A0A1Y3MIJ3</accession>
<keyword evidence="6" id="KW-0813">Transport</keyword>
<evidence type="ECO:0000313" key="9">
    <source>
        <dbReference type="Proteomes" id="UP000195321"/>
    </source>
</evidence>
<comment type="caution">
    <text evidence="8">The sequence shown here is derived from an EMBL/GenBank/DDBJ whole genome shotgun (WGS) entry which is preliminary data.</text>
</comment>
<feature type="transmembrane region" description="Helical" evidence="6">
    <location>
        <begin position="103"/>
        <end position="131"/>
    </location>
</feature>
<feature type="transmembrane region" description="Helical" evidence="6">
    <location>
        <begin position="60"/>
        <end position="82"/>
    </location>
</feature>
<organism evidence="8 9">
    <name type="scientific">Bacillus pseudomycoides</name>
    <dbReference type="NCBI Taxonomy" id="64104"/>
    <lineage>
        <taxon>Bacteria</taxon>
        <taxon>Bacillati</taxon>
        <taxon>Bacillota</taxon>
        <taxon>Bacilli</taxon>
        <taxon>Bacillales</taxon>
        <taxon>Bacillaceae</taxon>
        <taxon>Bacillus</taxon>
        <taxon>Bacillus cereus group</taxon>
    </lineage>
</organism>
<dbReference type="InterPro" id="IPR003838">
    <property type="entry name" value="ABC3_permease_C"/>
</dbReference>
<dbReference type="InterPro" id="IPR052536">
    <property type="entry name" value="ABC-4_Integral_Memb_Prot"/>
</dbReference>
<gene>
    <name evidence="8" type="ORF">BW425_20500</name>
</gene>
<feature type="transmembrane region" description="Helical" evidence="6">
    <location>
        <begin position="536"/>
        <end position="556"/>
    </location>
</feature>
<proteinExistence type="inferred from homology"/>
<dbReference type="EMBL" id="MWPX01000030">
    <property type="protein sequence ID" value="OUM46983.1"/>
    <property type="molecule type" value="Genomic_DNA"/>
</dbReference>
<dbReference type="Pfam" id="PF02687">
    <property type="entry name" value="FtsX"/>
    <property type="match status" value="1"/>
</dbReference>
<evidence type="ECO:0000256" key="4">
    <source>
        <dbReference type="ARBA" id="ARBA00022989"/>
    </source>
</evidence>
<dbReference type="AlphaFoldDB" id="A0A1Y3MIJ3"/>
<feature type="transmembrane region" description="Helical" evidence="6">
    <location>
        <begin position="624"/>
        <end position="646"/>
    </location>
</feature>
<evidence type="ECO:0000256" key="3">
    <source>
        <dbReference type="ARBA" id="ARBA00022692"/>
    </source>
</evidence>
<dbReference type="PANTHER" id="PTHR46795:SF2">
    <property type="entry name" value="ABC TRANSPORTER, PERMEASE PROTEIN"/>
    <property type="match status" value="1"/>
</dbReference>
<dbReference type="GO" id="GO:0055085">
    <property type="term" value="P:transmembrane transport"/>
    <property type="evidence" value="ECO:0007669"/>
    <property type="project" value="UniProtKB-UniRule"/>
</dbReference>
<feature type="transmembrane region" description="Helical" evidence="6">
    <location>
        <begin position="290"/>
        <end position="310"/>
    </location>
</feature>
<dbReference type="Proteomes" id="UP000195321">
    <property type="component" value="Unassembled WGS sequence"/>
</dbReference>
<keyword evidence="5 6" id="KW-0472">Membrane</keyword>
<dbReference type="PANTHER" id="PTHR46795">
    <property type="entry name" value="ABC TRANSPORTER PERMEASE-RELATED-RELATED"/>
    <property type="match status" value="1"/>
</dbReference>
<comment type="subcellular location">
    <subcellularLocation>
        <location evidence="1 6">Cell membrane</location>
        <topology evidence="1 6">Multi-pass membrane protein</topology>
    </subcellularLocation>
</comment>
<evidence type="ECO:0000313" key="8">
    <source>
        <dbReference type="EMBL" id="OUM46983.1"/>
    </source>
</evidence>
<evidence type="ECO:0000256" key="2">
    <source>
        <dbReference type="ARBA" id="ARBA00022475"/>
    </source>
</evidence>
<dbReference type="PIRSF" id="PIRSF018968">
    <property type="entry name" value="ABC_permease_BceB"/>
    <property type="match status" value="1"/>
</dbReference>
<sequence length="656" mass="75839">MTFWQFAFKNVMRNSKAYFAYFVSSAFSIMVFFSLTVYSYHPRLQNLHEQGPLMNLIGMAQFVIVMFSFFFLLYSIGTFLNVRKKQFGILTVLGISNKQLKRLVFTENMIIGLLAIFAGIQGGLVFSNLFLLVTSKLTGATGLYLYWPTKAIIVTTVTFIILFFIVSTFTPMFVRTRKTIRLIKNEQKLGKEKRPSILTSLFALACLGLCYYIAGYPKGYFTEKNVQDGSVVFIILSILPLVIIGTYLFFSQTFLLFISILKKRRRFYMKQMNMLWISDLVARTRGNINMLFIVTMLSALAFTIITPLFAMNNYTRASILEQYPVPFTYTSNEGNSFEQKHIATIEQELTNHQFQYQKYKFRVLKDKALEQDIVIMKMSDYNTLAKLLKQPEVQLDPADAYVISRYSPTLLNLITNPFAKQQTITLESNKKEFHIKGFLNPGVEPQYALPHTIVMQDYVIDNMLPHIETITIYNYLVENWEDTLIPTKNIINSLDKDRNDLLKNKEQEEQHTVVPFSLFTSSDELAYSKKSNVSSFFIGTFLGIIFFIGAASVLYFRMYNDLTREEQKYITITKIGLTESEMFRSATIQLAILFFVPYVVATVHTIFAIQFLQALLALSLLKELLFVLTLFGIIEIIFFFLIRSLYMNKLSQRLKL</sequence>
<dbReference type="GO" id="GO:0005886">
    <property type="term" value="C:plasma membrane"/>
    <property type="evidence" value="ECO:0007669"/>
    <property type="project" value="UniProtKB-SubCell"/>
</dbReference>
<reference evidence="8 9" key="1">
    <citation type="submission" date="2017-02" db="EMBL/GenBank/DDBJ databases">
        <title>Bacillus pseudomycoides isolate FSL K6-0042.</title>
        <authorList>
            <person name="Kovac J."/>
        </authorList>
    </citation>
    <scope>NUCLEOTIDE SEQUENCE [LARGE SCALE GENOMIC DNA]</scope>
    <source>
        <strain evidence="8 9">FSL K6-0042</strain>
    </source>
</reference>
<dbReference type="RefSeq" id="WP_016116822.1">
    <property type="nucleotide sequence ID" value="NZ_CP189809.1"/>
</dbReference>
<feature type="transmembrane region" description="Helical" evidence="6">
    <location>
        <begin position="151"/>
        <end position="174"/>
    </location>
</feature>
<name>A0A1Y3MIJ3_9BACI</name>
<evidence type="ECO:0000256" key="1">
    <source>
        <dbReference type="ARBA" id="ARBA00004651"/>
    </source>
</evidence>
<feature type="transmembrane region" description="Helical" evidence="6">
    <location>
        <begin position="590"/>
        <end position="612"/>
    </location>
</feature>
<comment type="similarity">
    <text evidence="6">Belongs to the ABC-4 integral membrane protein family.</text>
</comment>
<evidence type="ECO:0000259" key="7">
    <source>
        <dbReference type="Pfam" id="PF02687"/>
    </source>
</evidence>
<feature type="transmembrane region" description="Helical" evidence="6">
    <location>
        <begin position="234"/>
        <end position="261"/>
    </location>
</feature>
<dbReference type="InterPro" id="IPR027022">
    <property type="entry name" value="ABC_permease_BceB-typ"/>
</dbReference>
<evidence type="ECO:0000256" key="5">
    <source>
        <dbReference type="ARBA" id="ARBA00023136"/>
    </source>
</evidence>
<protein>
    <submittedName>
        <fullName evidence="8">ABC transporter permease</fullName>
    </submittedName>
</protein>
<evidence type="ECO:0000256" key="6">
    <source>
        <dbReference type="PIRNR" id="PIRNR018968"/>
    </source>
</evidence>
<feature type="transmembrane region" description="Helical" evidence="6">
    <location>
        <begin position="195"/>
        <end position="214"/>
    </location>
</feature>
<keyword evidence="2 6" id="KW-1003">Cell membrane</keyword>
<feature type="transmembrane region" description="Helical" evidence="6">
    <location>
        <begin position="18"/>
        <end position="40"/>
    </location>
</feature>
<keyword evidence="4 6" id="KW-1133">Transmembrane helix</keyword>
<keyword evidence="3 6" id="KW-0812">Transmembrane</keyword>